<dbReference type="InterPro" id="IPR009711">
    <property type="entry name" value="UPF0473"/>
</dbReference>
<gene>
    <name evidence="1" type="ORF">VLK81_07390</name>
</gene>
<protein>
    <submittedName>
        <fullName evidence="1">DUF1292 domain-containing protein</fullName>
    </submittedName>
</protein>
<evidence type="ECO:0000313" key="1">
    <source>
        <dbReference type="EMBL" id="MEB3429829.1"/>
    </source>
</evidence>
<evidence type="ECO:0000313" key="2">
    <source>
        <dbReference type="Proteomes" id="UP001357733"/>
    </source>
</evidence>
<dbReference type="Proteomes" id="UP001357733">
    <property type="component" value="Unassembled WGS sequence"/>
</dbReference>
<dbReference type="AlphaFoldDB" id="A0AAW9MRS7"/>
<reference evidence="1 2" key="1">
    <citation type="submission" date="2024-01" db="EMBL/GenBank/DDBJ databases">
        <title>Complete genome sequence of Citroniella saccharovorans strain M6.X9, isolated from human fecal sample.</title>
        <authorList>
            <person name="Cheng G."/>
            <person name="Westerholm M."/>
            <person name="Schnurer A."/>
        </authorList>
    </citation>
    <scope>NUCLEOTIDE SEQUENCE [LARGE SCALE GENOMIC DNA]</scope>
    <source>
        <strain evidence="1 2">DSM 29873</strain>
    </source>
</reference>
<dbReference type="Pfam" id="PF06949">
    <property type="entry name" value="DUF1292"/>
    <property type="match status" value="1"/>
</dbReference>
<dbReference type="EMBL" id="JAYKOT010000003">
    <property type="protein sequence ID" value="MEB3429829.1"/>
    <property type="molecule type" value="Genomic_DNA"/>
</dbReference>
<organism evidence="1 2">
    <name type="scientific">Citroniella saccharovorans</name>
    <dbReference type="NCBI Taxonomy" id="2053367"/>
    <lineage>
        <taxon>Bacteria</taxon>
        <taxon>Bacillati</taxon>
        <taxon>Bacillota</taxon>
        <taxon>Tissierellia</taxon>
        <taxon>Tissierellales</taxon>
        <taxon>Peptoniphilaceae</taxon>
        <taxon>Citroniella</taxon>
    </lineage>
</organism>
<name>A0AAW9MRS7_9FIRM</name>
<proteinExistence type="predicted"/>
<accession>A0AAW9MRS7</accession>
<comment type="caution">
    <text evidence="1">The sequence shown here is derived from an EMBL/GenBank/DDBJ whole genome shotgun (WGS) entry which is preliminary data.</text>
</comment>
<dbReference type="RefSeq" id="WP_324619985.1">
    <property type="nucleotide sequence ID" value="NZ_JAYKOT010000003.1"/>
</dbReference>
<sequence length="82" mass="9863">MEKVKFTDFDGKEIYLYILSTFSLDEITYAVVKEENDEDEYIYRLEENEDGYDLVQIEDDAELNEAIDCYEELIEENDTRRI</sequence>
<keyword evidence="2" id="KW-1185">Reference proteome</keyword>